<dbReference type="Proteomes" id="UP000094844">
    <property type="component" value="Unassembled WGS sequence"/>
</dbReference>
<reference evidence="1 2" key="1">
    <citation type="submission" date="2016-09" db="EMBL/GenBank/DDBJ databases">
        <authorList>
            <person name="Capua I."/>
            <person name="De Benedictis P."/>
            <person name="Joannis T."/>
            <person name="Lombin L.H."/>
            <person name="Cattoli G."/>
        </authorList>
    </citation>
    <scope>NUCLEOTIDE SEQUENCE [LARGE SCALE GENOMIC DNA]</scope>
    <source>
        <strain evidence="1 2">GB001</strain>
    </source>
</reference>
<name>A0A1C6YXV6_HAFAL</name>
<sequence>MTETRRAGKADKTKRHRNHRAVWTLADITFVEQHYGQLSPVEIGEKLGRTASAVIRQASLLGVTDRGNWSQEEKDFLKKHYGNLPTKKIASRLGRSVSAVRAAVVKLDLGTWKNRPWTEMEQVLMQEHYCEGIDEINVLLPGRTREAIFAQAAKMGLTETRFWQPDEDRVLRALYPEFGVARVRERLPHRTIPAIKHRATYLRLRSLKRKNDNTH</sequence>
<gene>
    <name evidence="1" type="ORF">BN1044_01144</name>
</gene>
<accession>A0A1C6YXV6</accession>
<dbReference type="AlphaFoldDB" id="A0A1C6YXV6"/>
<protein>
    <submittedName>
        <fullName evidence="1">Uncharacterized protein</fullName>
    </submittedName>
</protein>
<evidence type="ECO:0000313" key="2">
    <source>
        <dbReference type="Proteomes" id="UP000094844"/>
    </source>
</evidence>
<proteinExistence type="predicted"/>
<evidence type="ECO:0000313" key="1">
    <source>
        <dbReference type="EMBL" id="SCM51676.1"/>
    </source>
</evidence>
<dbReference type="EMBL" id="FMIQ01000015">
    <property type="protein sequence ID" value="SCM51676.1"/>
    <property type="molecule type" value="Genomic_DNA"/>
</dbReference>
<organism evidence="1 2">
    <name type="scientific">Hafnia alvei</name>
    <dbReference type="NCBI Taxonomy" id="569"/>
    <lineage>
        <taxon>Bacteria</taxon>
        <taxon>Pseudomonadati</taxon>
        <taxon>Pseudomonadota</taxon>
        <taxon>Gammaproteobacteria</taxon>
        <taxon>Enterobacterales</taxon>
        <taxon>Hafniaceae</taxon>
        <taxon>Hafnia</taxon>
    </lineage>
</organism>